<evidence type="ECO:0000313" key="1">
    <source>
        <dbReference type="EMBL" id="ALF55394.1"/>
    </source>
</evidence>
<dbReference type="NCBIfam" id="TIGR04255">
    <property type="entry name" value="sporadTIGR04255"/>
    <property type="match status" value="1"/>
</dbReference>
<name>A0A0M4TXJ9_9NOSO</name>
<dbReference type="PATRIC" id="fig|224013.5.peg.6081"/>
<sequence>MQARKHYSRAPVTEALIDIQVQLPQEVKLDILAQVYSSIQTEYSKREEMFVLQGEMTAAGASVGATASQSQIGYMAFSNEQKQILQVRLNGFTFSRLAPYDCWETFRDEAKRLWSIYQSLTYPAAITRLAVRYINRLDIPLPVSDLKNYLRTFPEVSSDLPQGLSGYFMQLQIPQEQLETMLVLNQALVPPPAPNFISILLDLDLFLERDIPKDEIKLWEIVEQMHEQKNNAFEACITEQTRELIK</sequence>
<protein>
    <recommendedName>
        <fullName evidence="3">TIGR04255 family protein</fullName>
    </recommendedName>
</protein>
<dbReference type="KEGG" id="npz:ACX27_25350"/>
<reference evidence="1 2" key="2">
    <citation type="journal article" date="2016" name="Genome Announc.">
        <title>Draft Genome Sequence of the N2-Fixing Cyanobacterium Nostoc piscinale CENA21, Isolated from the Brazilian Amazon Floodplain.</title>
        <authorList>
            <person name="Leao T."/>
            <person name="Guimaraes P.I."/>
            <person name="de Melo A.G."/>
            <person name="Ramos R.T."/>
            <person name="Leao P.N."/>
            <person name="Silva A."/>
            <person name="Fiore M.F."/>
            <person name="Schneider M.P."/>
        </authorList>
    </citation>
    <scope>NUCLEOTIDE SEQUENCE [LARGE SCALE GENOMIC DNA]</scope>
    <source>
        <strain evidence="1 2">CENA21</strain>
    </source>
</reference>
<dbReference type="OrthoDB" id="1550932at2"/>
<organism evidence="1 2">
    <name type="scientific">Nostoc piscinale CENA21</name>
    <dbReference type="NCBI Taxonomy" id="224013"/>
    <lineage>
        <taxon>Bacteria</taxon>
        <taxon>Bacillati</taxon>
        <taxon>Cyanobacteriota</taxon>
        <taxon>Cyanophyceae</taxon>
        <taxon>Nostocales</taxon>
        <taxon>Nostocaceae</taxon>
        <taxon>Nostoc</taxon>
    </lineage>
</organism>
<dbReference type="EMBL" id="CP012036">
    <property type="protein sequence ID" value="ALF55394.1"/>
    <property type="molecule type" value="Genomic_DNA"/>
</dbReference>
<evidence type="ECO:0008006" key="3">
    <source>
        <dbReference type="Google" id="ProtNLM"/>
    </source>
</evidence>
<dbReference type="RefSeq" id="WP_062296516.1">
    <property type="nucleotide sequence ID" value="NZ_CP012036.1"/>
</dbReference>
<proteinExistence type="predicted"/>
<dbReference type="AlphaFoldDB" id="A0A0M4TXJ9"/>
<reference evidence="2" key="1">
    <citation type="submission" date="2015-07" db="EMBL/GenBank/DDBJ databases">
        <title>Genome Of Nitrogen-Fixing Cyanobacterium Nostoc piscinale CENA21 From Solimoes/Amazon River Floodplain Sediments And Comparative Genomics To Uncover Biosynthetic Natural Products Potential.</title>
        <authorList>
            <person name="Leao T.F."/>
            <person name="Leao P.N."/>
            <person name="Guimaraes P.I."/>
            <person name="de Melo A.G.C."/>
            <person name="Ramos R.T.J."/>
            <person name="Silva A."/>
            <person name="Fiore M.F."/>
            <person name="Schneider M.P.C."/>
        </authorList>
    </citation>
    <scope>NUCLEOTIDE SEQUENCE [LARGE SCALE GENOMIC DNA]</scope>
    <source>
        <strain evidence="2">CENA21</strain>
    </source>
</reference>
<accession>A0A0M4TXJ9</accession>
<dbReference type="STRING" id="224013.ACX27_25350"/>
<keyword evidence="2" id="KW-1185">Reference proteome</keyword>
<dbReference type="InterPro" id="IPR026349">
    <property type="entry name" value="CHP04255"/>
</dbReference>
<gene>
    <name evidence="1" type="ORF">ACX27_25350</name>
</gene>
<dbReference type="Proteomes" id="UP000062645">
    <property type="component" value="Chromosome"/>
</dbReference>
<evidence type="ECO:0000313" key="2">
    <source>
        <dbReference type="Proteomes" id="UP000062645"/>
    </source>
</evidence>